<accession>A0AAV7FCU9</accession>
<evidence type="ECO:0000313" key="2">
    <source>
        <dbReference type="Proteomes" id="UP000825729"/>
    </source>
</evidence>
<keyword evidence="2" id="KW-1185">Reference proteome</keyword>
<reference evidence="1 2" key="1">
    <citation type="submission" date="2021-07" db="EMBL/GenBank/DDBJ databases">
        <title>The Aristolochia fimbriata genome: insights into angiosperm evolution, floral development and chemical biosynthesis.</title>
        <authorList>
            <person name="Jiao Y."/>
        </authorList>
    </citation>
    <scope>NUCLEOTIDE SEQUENCE [LARGE SCALE GENOMIC DNA]</scope>
    <source>
        <strain evidence="1">IBCAS-2021</strain>
        <tissue evidence="1">Leaf</tissue>
    </source>
</reference>
<proteinExistence type="predicted"/>
<dbReference type="AlphaFoldDB" id="A0AAV7FCU9"/>
<dbReference type="EMBL" id="JAINDJ010000002">
    <property type="protein sequence ID" value="KAG9458631.1"/>
    <property type="molecule type" value="Genomic_DNA"/>
</dbReference>
<protein>
    <submittedName>
        <fullName evidence="1">Uncharacterized protein</fullName>
    </submittedName>
</protein>
<sequence length="132" mass="14177">MASCDSSETRRWTLKELIIWPRRNPPCPPHHASGPASCPSVQLRSPPITATIPARSCWRVDPSESCPPVTAGEGAAAADADRGWCRTPPLGLTKRNWGAPEAPRPVRKGTFVVVDGAVEDWDAAVTGNLSNR</sequence>
<organism evidence="1 2">
    <name type="scientific">Aristolochia fimbriata</name>
    <name type="common">White veined hardy Dutchman's pipe vine</name>
    <dbReference type="NCBI Taxonomy" id="158543"/>
    <lineage>
        <taxon>Eukaryota</taxon>
        <taxon>Viridiplantae</taxon>
        <taxon>Streptophyta</taxon>
        <taxon>Embryophyta</taxon>
        <taxon>Tracheophyta</taxon>
        <taxon>Spermatophyta</taxon>
        <taxon>Magnoliopsida</taxon>
        <taxon>Magnoliidae</taxon>
        <taxon>Piperales</taxon>
        <taxon>Aristolochiaceae</taxon>
        <taxon>Aristolochia</taxon>
    </lineage>
</organism>
<gene>
    <name evidence="1" type="ORF">H6P81_003139</name>
</gene>
<evidence type="ECO:0000313" key="1">
    <source>
        <dbReference type="EMBL" id="KAG9458631.1"/>
    </source>
</evidence>
<comment type="caution">
    <text evidence="1">The sequence shown here is derived from an EMBL/GenBank/DDBJ whole genome shotgun (WGS) entry which is preliminary data.</text>
</comment>
<dbReference type="Proteomes" id="UP000825729">
    <property type="component" value="Unassembled WGS sequence"/>
</dbReference>
<name>A0AAV7FCU9_ARIFI</name>